<protein>
    <submittedName>
        <fullName evidence="3">EF-hand domain-containing protein</fullName>
    </submittedName>
</protein>
<dbReference type="AlphaFoldDB" id="A0A1I7YF13"/>
<evidence type="ECO:0000313" key="2">
    <source>
        <dbReference type="Proteomes" id="UP000095287"/>
    </source>
</evidence>
<keyword evidence="1" id="KW-0472">Membrane</keyword>
<proteinExistence type="predicted"/>
<evidence type="ECO:0000256" key="1">
    <source>
        <dbReference type="SAM" id="Phobius"/>
    </source>
</evidence>
<dbReference type="Proteomes" id="UP000095287">
    <property type="component" value="Unplaced"/>
</dbReference>
<feature type="transmembrane region" description="Helical" evidence="1">
    <location>
        <begin position="48"/>
        <end position="71"/>
    </location>
</feature>
<keyword evidence="2" id="KW-1185">Reference proteome</keyword>
<accession>A0A1I7YF13</accession>
<keyword evidence="1" id="KW-1133">Transmembrane helix</keyword>
<name>A0A1I7YF13_9BILA</name>
<evidence type="ECO:0000313" key="3">
    <source>
        <dbReference type="WBParaSite" id="L893_g15730.t1"/>
    </source>
</evidence>
<reference evidence="3" key="1">
    <citation type="submission" date="2016-11" db="UniProtKB">
        <authorList>
            <consortium name="WormBaseParasite"/>
        </authorList>
    </citation>
    <scope>IDENTIFICATION</scope>
</reference>
<sequence length="72" mass="7573">MFISVLRACDQAAFGNASSSTGLKSSNTTELLEEAFKGVDGEVGDVDIIFQAKVCVVVIVVIVFLVLLLLAP</sequence>
<dbReference type="WBParaSite" id="L893_g15730.t1">
    <property type="protein sequence ID" value="L893_g15730.t1"/>
    <property type="gene ID" value="L893_g15730"/>
</dbReference>
<organism evidence="2 3">
    <name type="scientific">Steinernema glaseri</name>
    <dbReference type="NCBI Taxonomy" id="37863"/>
    <lineage>
        <taxon>Eukaryota</taxon>
        <taxon>Metazoa</taxon>
        <taxon>Ecdysozoa</taxon>
        <taxon>Nematoda</taxon>
        <taxon>Chromadorea</taxon>
        <taxon>Rhabditida</taxon>
        <taxon>Tylenchina</taxon>
        <taxon>Panagrolaimomorpha</taxon>
        <taxon>Strongyloidoidea</taxon>
        <taxon>Steinernematidae</taxon>
        <taxon>Steinernema</taxon>
    </lineage>
</organism>
<keyword evidence="1" id="KW-0812">Transmembrane</keyword>